<feature type="region of interest" description="Disordered" evidence="5">
    <location>
        <begin position="1"/>
        <end position="59"/>
    </location>
</feature>
<keyword evidence="8" id="KW-1185">Reference proteome</keyword>
<accession>A0ABR2QM77</accession>
<feature type="compositionally biased region" description="Basic and acidic residues" evidence="5">
    <location>
        <begin position="44"/>
        <end position="59"/>
    </location>
</feature>
<dbReference type="PANTHER" id="PTHR46915:SF2">
    <property type="entry name" value="UBIQUITIN-LIKE PROTEASE 4"/>
    <property type="match status" value="1"/>
</dbReference>
<dbReference type="PROSITE" id="PS50600">
    <property type="entry name" value="ULP_PROTEASE"/>
    <property type="match status" value="1"/>
</dbReference>
<keyword evidence="2" id="KW-0645">Protease</keyword>
<dbReference type="PANTHER" id="PTHR46915">
    <property type="entry name" value="UBIQUITIN-LIKE PROTEASE 4-RELATED"/>
    <property type="match status" value="1"/>
</dbReference>
<keyword evidence="3" id="KW-0378">Hydrolase</keyword>
<comment type="similarity">
    <text evidence="1">Belongs to the peptidase C48 family.</text>
</comment>
<dbReference type="Gene3D" id="1.10.418.20">
    <property type="match status" value="1"/>
</dbReference>
<evidence type="ECO:0000313" key="7">
    <source>
        <dbReference type="EMBL" id="KAK9001612.1"/>
    </source>
</evidence>
<feature type="domain" description="Ubiquitin-like protease family profile" evidence="6">
    <location>
        <begin position="304"/>
        <end position="497"/>
    </location>
</feature>
<dbReference type="EMBL" id="JBBPBN010000036">
    <property type="protein sequence ID" value="KAK9001612.1"/>
    <property type="molecule type" value="Genomic_DNA"/>
</dbReference>
<protein>
    <recommendedName>
        <fullName evidence="6">Ubiquitin-like protease family profile domain-containing protein</fullName>
    </recommendedName>
</protein>
<sequence length="554" mass="64197">MEAEESRKRKLDLDWDKLLSKDAGDDEPPPPLVVIKAEPQTPPRKSDATGDGDDHGKEEFWENWTDDMLEEKIQRQERNLECFGSRLPDKGKKIRDQLQQLEEEKKRRTLSRARLLADECEKLSQPPSSRTVGSSNGFENLRKSNQPFSQSAFGARFCKKLEENTDSRSLNTFGKSSSVLNHCENQKTKCNGDFSQSERIIVRRSPRHISSRHYTKPSFGDQNSRTATLSSLFDTVDNLRSTSKKDAIQVRPPNDSRCRQGETVVIVDDEEPQLLKTTEPEVKLPNCKKDARIYYPSRDDPESVDISFGDIDSLAPETFLTSQIMNFYIRYLREQASPTSRAICDYHVFNTYFYQKLKEAVSYKGSDKDSLFIKFRRWWKGVNIFQKAYILIPINEDYHWSLVIICIPDKEDESGPIILHLDSLGLHSSRLVFKNIKSYMKEEWNYLNQEVAPSDLPIADRIWENLPRRIDERTIAVPQQKNDYDCGLFVLYFMERFIEEAPERLKKKDLAMFGKQWFRPEQASGLRPKIRNLLIEQFQSVNEDMGGSQSSPSS</sequence>
<evidence type="ECO:0000259" key="6">
    <source>
        <dbReference type="PROSITE" id="PS50600"/>
    </source>
</evidence>
<evidence type="ECO:0000256" key="5">
    <source>
        <dbReference type="SAM" id="MobiDB-lite"/>
    </source>
</evidence>
<evidence type="ECO:0000313" key="8">
    <source>
        <dbReference type="Proteomes" id="UP001396334"/>
    </source>
</evidence>
<dbReference type="Proteomes" id="UP001396334">
    <property type="component" value="Unassembled WGS sequence"/>
</dbReference>
<name>A0ABR2QM77_9ROSI</name>
<evidence type="ECO:0000256" key="2">
    <source>
        <dbReference type="ARBA" id="ARBA00022670"/>
    </source>
</evidence>
<gene>
    <name evidence="7" type="ORF">V6N11_083392</name>
</gene>
<dbReference type="Gene3D" id="3.30.310.130">
    <property type="entry name" value="Ubiquitin-related"/>
    <property type="match status" value="1"/>
</dbReference>
<reference evidence="7 8" key="1">
    <citation type="journal article" date="2024" name="G3 (Bethesda)">
        <title>Genome assembly of Hibiscus sabdariffa L. provides insights into metabolisms of medicinal natural products.</title>
        <authorList>
            <person name="Kim T."/>
        </authorList>
    </citation>
    <scope>NUCLEOTIDE SEQUENCE [LARGE SCALE GENOMIC DNA]</scope>
    <source>
        <strain evidence="7">TK-2024</strain>
        <tissue evidence="7">Old leaves</tissue>
    </source>
</reference>
<proteinExistence type="inferred from homology"/>
<dbReference type="Pfam" id="PF02902">
    <property type="entry name" value="Peptidase_C48"/>
    <property type="match status" value="1"/>
</dbReference>
<dbReference type="InterPro" id="IPR003653">
    <property type="entry name" value="Peptidase_C48_C"/>
</dbReference>
<dbReference type="InterPro" id="IPR038765">
    <property type="entry name" value="Papain-like_cys_pep_sf"/>
</dbReference>
<evidence type="ECO:0000256" key="4">
    <source>
        <dbReference type="ARBA" id="ARBA00022807"/>
    </source>
</evidence>
<dbReference type="SUPFAM" id="SSF54001">
    <property type="entry name" value="Cysteine proteinases"/>
    <property type="match status" value="1"/>
</dbReference>
<evidence type="ECO:0000256" key="1">
    <source>
        <dbReference type="ARBA" id="ARBA00005234"/>
    </source>
</evidence>
<comment type="caution">
    <text evidence="7">The sequence shown here is derived from an EMBL/GenBank/DDBJ whole genome shotgun (WGS) entry which is preliminary data.</text>
</comment>
<organism evidence="7 8">
    <name type="scientific">Hibiscus sabdariffa</name>
    <name type="common">roselle</name>
    <dbReference type="NCBI Taxonomy" id="183260"/>
    <lineage>
        <taxon>Eukaryota</taxon>
        <taxon>Viridiplantae</taxon>
        <taxon>Streptophyta</taxon>
        <taxon>Embryophyta</taxon>
        <taxon>Tracheophyta</taxon>
        <taxon>Spermatophyta</taxon>
        <taxon>Magnoliopsida</taxon>
        <taxon>eudicotyledons</taxon>
        <taxon>Gunneridae</taxon>
        <taxon>Pentapetalae</taxon>
        <taxon>rosids</taxon>
        <taxon>malvids</taxon>
        <taxon>Malvales</taxon>
        <taxon>Malvaceae</taxon>
        <taxon>Malvoideae</taxon>
        <taxon>Hibiscus</taxon>
    </lineage>
</organism>
<feature type="compositionally biased region" description="Basic and acidic residues" evidence="5">
    <location>
        <begin position="1"/>
        <end position="23"/>
    </location>
</feature>
<evidence type="ECO:0000256" key="3">
    <source>
        <dbReference type="ARBA" id="ARBA00022801"/>
    </source>
</evidence>
<keyword evidence="4" id="KW-0788">Thiol protease</keyword>